<organism evidence="2 3">
    <name type="scientific">Algibacter agarivorans</name>
    <dbReference type="NCBI Taxonomy" id="1109741"/>
    <lineage>
        <taxon>Bacteria</taxon>
        <taxon>Pseudomonadati</taxon>
        <taxon>Bacteroidota</taxon>
        <taxon>Flavobacteriia</taxon>
        <taxon>Flavobacteriales</taxon>
        <taxon>Flavobacteriaceae</taxon>
        <taxon>Algibacter</taxon>
    </lineage>
</organism>
<evidence type="ECO:0000313" key="2">
    <source>
        <dbReference type="EMBL" id="GAA4946998.1"/>
    </source>
</evidence>
<proteinExistence type="predicted"/>
<accession>A0ABP9GM13</accession>
<keyword evidence="3" id="KW-1185">Reference proteome</keyword>
<dbReference type="PANTHER" id="PTHR12110:SF53">
    <property type="entry name" value="BLR5974 PROTEIN"/>
    <property type="match status" value="1"/>
</dbReference>
<dbReference type="Gene3D" id="3.20.20.150">
    <property type="entry name" value="Divalent-metal-dependent TIM barrel enzymes"/>
    <property type="match status" value="1"/>
</dbReference>
<name>A0ABP9GM13_9FLAO</name>
<sequence length="324" mass="35854">MNQQDFISITKKFVTVLVLLSLIACKNAENKKSSLNKNAEDSPMFFKMSLAQWSLHKAILEDGMNPFDFAKEASALDIHAIEYVSQLYKKEVSRLGLDAVIYRLNEESKKYGVKNLLIMVDGEGDLANTDENKLHEAIENHKKWVDAAKVLGCHSIRVNAHGQGTDVEVMANAVIGLAKLSEYAKTKGINILVENHGGYTSNGDWLATVIQKVNMSNCGTLPDFGNFCLKGSQSINSENCENAYDIYKGVKELMPYAKAVSAKSYDFDENGNQPKIDYTKILQVVKNAGYSGYIGIEYEGSNLSEKDGIIATKKLLEKASKEVK</sequence>
<dbReference type="InterPro" id="IPR036237">
    <property type="entry name" value="Xyl_isomerase-like_sf"/>
</dbReference>
<dbReference type="InterPro" id="IPR050312">
    <property type="entry name" value="IolE/XylAMocC-like"/>
</dbReference>
<dbReference type="Proteomes" id="UP001501302">
    <property type="component" value="Unassembled WGS sequence"/>
</dbReference>
<dbReference type="PANTHER" id="PTHR12110">
    <property type="entry name" value="HYDROXYPYRUVATE ISOMERASE"/>
    <property type="match status" value="1"/>
</dbReference>
<keyword evidence="2" id="KW-0413">Isomerase</keyword>
<dbReference type="EMBL" id="BAABJJ010000030">
    <property type="protein sequence ID" value="GAA4946998.1"/>
    <property type="molecule type" value="Genomic_DNA"/>
</dbReference>
<dbReference type="Pfam" id="PF01261">
    <property type="entry name" value="AP_endonuc_2"/>
    <property type="match status" value="1"/>
</dbReference>
<evidence type="ECO:0000313" key="3">
    <source>
        <dbReference type="Proteomes" id="UP001501302"/>
    </source>
</evidence>
<dbReference type="InterPro" id="IPR013022">
    <property type="entry name" value="Xyl_isomerase-like_TIM-brl"/>
</dbReference>
<dbReference type="GO" id="GO:0016853">
    <property type="term" value="F:isomerase activity"/>
    <property type="evidence" value="ECO:0007669"/>
    <property type="project" value="UniProtKB-KW"/>
</dbReference>
<dbReference type="RefSeq" id="WP_345191944.1">
    <property type="nucleotide sequence ID" value="NZ_BAABJJ010000030.1"/>
</dbReference>
<comment type="caution">
    <text evidence="2">The sequence shown here is derived from an EMBL/GenBank/DDBJ whole genome shotgun (WGS) entry which is preliminary data.</text>
</comment>
<feature type="domain" description="Xylose isomerase-like TIM barrel" evidence="1">
    <location>
        <begin position="72"/>
        <end position="314"/>
    </location>
</feature>
<protein>
    <submittedName>
        <fullName evidence="2">Sugar phosphate isomerase/epimerase</fullName>
    </submittedName>
</protein>
<evidence type="ECO:0000259" key="1">
    <source>
        <dbReference type="Pfam" id="PF01261"/>
    </source>
</evidence>
<dbReference type="SUPFAM" id="SSF51658">
    <property type="entry name" value="Xylose isomerase-like"/>
    <property type="match status" value="1"/>
</dbReference>
<gene>
    <name evidence="2" type="ORF">GCM10023314_20360</name>
</gene>
<reference evidence="3" key="1">
    <citation type="journal article" date="2019" name="Int. J. Syst. Evol. Microbiol.">
        <title>The Global Catalogue of Microorganisms (GCM) 10K type strain sequencing project: providing services to taxonomists for standard genome sequencing and annotation.</title>
        <authorList>
            <consortium name="The Broad Institute Genomics Platform"/>
            <consortium name="The Broad Institute Genome Sequencing Center for Infectious Disease"/>
            <person name="Wu L."/>
            <person name="Ma J."/>
        </authorList>
    </citation>
    <scope>NUCLEOTIDE SEQUENCE [LARGE SCALE GENOMIC DNA]</scope>
    <source>
        <strain evidence="3">JCM 18285</strain>
    </source>
</reference>